<evidence type="ECO:0000256" key="1">
    <source>
        <dbReference type="SAM" id="Phobius"/>
    </source>
</evidence>
<keyword evidence="3" id="KW-1185">Reference proteome</keyword>
<accession>A0ABX3EIZ6</accession>
<keyword evidence="1" id="KW-0812">Transmembrane</keyword>
<keyword evidence="1" id="KW-1133">Transmembrane helix</keyword>
<sequence length="214" mass="24520">MKYSNKGSSNSVWLPLLWLLIVPVINVFYNILNHPGVHVYSLETSLDLKIPFVASFIIPYLLWYPFITAVLIALAFKDRQIYFQTLIAQCSGLIISYVFFALFQTGIQRPDVHSEPDFIYKVVNFVYSNDQQYNCFPSIHVLTSYLMLRGTRIFGQKIWLMITAMSILIIVSTVLVKQHVLADIGGGILVAELCYRLSGTIISFVQKKQQRSRK</sequence>
<proteinExistence type="predicted"/>
<dbReference type="SUPFAM" id="SSF48317">
    <property type="entry name" value="Acid phosphatase/Vanadium-dependent haloperoxidase"/>
    <property type="match status" value="1"/>
</dbReference>
<evidence type="ECO:0000313" key="2">
    <source>
        <dbReference type="EMBL" id="OKP83955.1"/>
    </source>
</evidence>
<feature type="transmembrane region" description="Helical" evidence="1">
    <location>
        <begin position="158"/>
        <end position="178"/>
    </location>
</feature>
<dbReference type="Proteomes" id="UP000186058">
    <property type="component" value="Unassembled WGS sequence"/>
</dbReference>
<comment type="caution">
    <text evidence="2">The sequence shown here is derived from an EMBL/GenBank/DDBJ whole genome shotgun (WGS) entry which is preliminary data.</text>
</comment>
<feature type="transmembrane region" description="Helical" evidence="1">
    <location>
        <begin position="52"/>
        <end position="75"/>
    </location>
</feature>
<organism evidence="2 3">
    <name type="scientific">Paenibacillus helianthi</name>
    <dbReference type="NCBI Taxonomy" id="1349432"/>
    <lineage>
        <taxon>Bacteria</taxon>
        <taxon>Bacillati</taxon>
        <taxon>Bacillota</taxon>
        <taxon>Bacilli</taxon>
        <taxon>Bacillales</taxon>
        <taxon>Paenibacillaceae</taxon>
        <taxon>Paenibacillus</taxon>
    </lineage>
</organism>
<protein>
    <submittedName>
        <fullName evidence="2">Serine/threonine protein phosphatase</fullName>
    </submittedName>
</protein>
<dbReference type="InterPro" id="IPR036938">
    <property type="entry name" value="PAP2/HPO_sf"/>
</dbReference>
<name>A0ABX3EIZ6_9BACL</name>
<keyword evidence="1" id="KW-0472">Membrane</keyword>
<feature type="transmembrane region" description="Helical" evidence="1">
    <location>
        <begin position="12"/>
        <end position="32"/>
    </location>
</feature>
<dbReference type="RefSeq" id="WP_074108414.1">
    <property type="nucleotide sequence ID" value="NZ_LVWI01000057.1"/>
</dbReference>
<evidence type="ECO:0000313" key="3">
    <source>
        <dbReference type="Proteomes" id="UP000186058"/>
    </source>
</evidence>
<reference evidence="2 3" key="1">
    <citation type="submission" date="2016-03" db="EMBL/GenBank/DDBJ databases">
        <authorList>
            <person name="Sant'Anna F.H."/>
            <person name="Ambrosini A."/>
            <person name="Souza R."/>
            <person name="Bach E."/>
            <person name="Fernandes G."/>
            <person name="Balsanelli E."/>
            <person name="Baura V.A."/>
            <person name="Souza E.M."/>
            <person name="Passaglia L."/>
        </authorList>
    </citation>
    <scope>NUCLEOTIDE SEQUENCE [LARGE SCALE GENOMIC DNA]</scope>
    <source>
        <strain evidence="2 3">P26E</strain>
    </source>
</reference>
<gene>
    <name evidence="2" type="ORF">A3844_20980</name>
</gene>
<feature type="transmembrane region" description="Helical" evidence="1">
    <location>
        <begin position="81"/>
        <end position="103"/>
    </location>
</feature>
<dbReference type="EMBL" id="LVWI01000057">
    <property type="protein sequence ID" value="OKP83955.1"/>
    <property type="molecule type" value="Genomic_DNA"/>
</dbReference>